<evidence type="ECO:0000259" key="5">
    <source>
        <dbReference type="PROSITE" id="PS51718"/>
    </source>
</evidence>
<dbReference type="GO" id="GO:0016020">
    <property type="term" value="C:membrane"/>
    <property type="evidence" value="ECO:0007669"/>
    <property type="project" value="TreeGrafter"/>
</dbReference>
<dbReference type="CDD" id="cd08771">
    <property type="entry name" value="DLP_1"/>
    <property type="match status" value="1"/>
</dbReference>
<dbReference type="PRINTS" id="PR00195">
    <property type="entry name" value="DYNAMIN"/>
</dbReference>
<dbReference type="GO" id="GO:0008017">
    <property type="term" value="F:microtubule binding"/>
    <property type="evidence" value="ECO:0007669"/>
    <property type="project" value="TreeGrafter"/>
</dbReference>
<organism evidence="6 7">
    <name type="scientific">Adineta ricciae</name>
    <name type="common">Rotifer</name>
    <dbReference type="NCBI Taxonomy" id="249248"/>
    <lineage>
        <taxon>Eukaryota</taxon>
        <taxon>Metazoa</taxon>
        <taxon>Spiralia</taxon>
        <taxon>Gnathifera</taxon>
        <taxon>Rotifera</taxon>
        <taxon>Eurotatoria</taxon>
        <taxon>Bdelloidea</taxon>
        <taxon>Adinetida</taxon>
        <taxon>Adinetidae</taxon>
        <taxon>Adineta</taxon>
    </lineage>
</organism>
<dbReference type="SMART" id="SM00053">
    <property type="entry name" value="DYNc"/>
    <property type="match status" value="1"/>
</dbReference>
<evidence type="ECO:0000256" key="1">
    <source>
        <dbReference type="ARBA" id="ARBA00022741"/>
    </source>
</evidence>
<name>A0A815MA67_ADIRI</name>
<keyword evidence="1 3" id="KW-0547">Nucleotide-binding</keyword>
<dbReference type="GO" id="GO:0005525">
    <property type="term" value="F:GTP binding"/>
    <property type="evidence" value="ECO:0007669"/>
    <property type="project" value="UniProtKB-KW"/>
</dbReference>
<evidence type="ECO:0000313" key="7">
    <source>
        <dbReference type="Proteomes" id="UP000663852"/>
    </source>
</evidence>
<comment type="similarity">
    <text evidence="3">Belongs to the TRAFAC class dynamin-like GTPase superfamily. Dynamin/Fzo/YdjA family.</text>
</comment>
<dbReference type="PROSITE" id="PS51718">
    <property type="entry name" value="G_DYNAMIN_2"/>
    <property type="match status" value="1"/>
</dbReference>
<dbReference type="PANTHER" id="PTHR11566:SF173">
    <property type="entry name" value="DYNAMIN-RELATED PROTEIN 4C"/>
    <property type="match status" value="1"/>
</dbReference>
<dbReference type="GO" id="GO:0005737">
    <property type="term" value="C:cytoplasm"/>
    <property type="evidence" value="ECO:0007669"/>
    <property type="project" value="TreeGrafter"/>
</dbReference>
<dbReference type="PANTHER" id="PTHR11566">
    <property type="entry name" value="DYNAMIN"/>
    <property type="match status" value="1"/>
</dbReference>
<comment type="caution">
    <text evidence="6">The sequence shown here is derived from an EMBL/GenBank/DDBJ whole genome shotgun (WGS) entry which is preliminary data.</text>
</comment>
<proteinExistence type="inferred from homology"/>
<dbReference type="Pfam" id="PF01031">
    <property type="entry name" value="Dynamin_M"/>
    <property type="match status" value="1"/>
</dbReference>
<dbReference type="Gene3D" id="3.40.50.300">
    <property type="entry name" value="P-loop containing nucleotide triphosphate hydrolases"/>
    <property type="match status" value="1"/>
</dbReference>
<dbReference type="AlphaFoldDB" id="A0A815MA67"/>
<dbReference type="InterPro" id="IPR019762">
    <property type="entry name" value="Dynamin_GTPase_CS"/>
</dbReference>
<dbReference type="InterPro" id="IPR045063">
    <property type="entry name" value="Dynamin_N"/>
</dbReference>
<dbReference type="Gene3D" id="1.20.120.1240">
    <property type="entry name" value="Dynamin, middle domain"/>
    <property type="match status" value="1"/>
</dbReference>
<accession>A0A815MA67</accession>
<dbReference type="InterPro" id="IPR022812">
    <property type="entry name" value="Dynamin"/>
</dbReference>
<sequence length="742" mass="84329">MSTFQDAFDNKVRHLMDKMDQARSLLLESNENFTFPTVVVVGDQSSGKSTLLESLSLVELPKGSGIVTRCPLVLRLRESDERRVYRLYENNGKELLNEKDLNIPQYIEQETIKLAGDSKNIVQDMIELQVEDPHVRNLTVVDLPGIAHTALDGQPKDIHDQIIKLIHRFIKPEESIILCVWPANVDIAVGEAFALAREFDPLGKRTIGVITKTDLATDRSKLKQQLLMTGRDVIHLKLGFVAVRNRSADQKLSLTEAREQEKKFFLEHEVSMVVDPSHLGINALIHRLSDLYCERVKQTFPKLRKEIQARLVNVEEQLTKLPPEFKTSAARVTAYNELVDVYIEKILKPNIHTTDYGQHRSMVNRLHRKFLEYRDVIRNQRKMLYKPEYRAKVEEQTLNYAGEQLPNFVASPVLKHFICSLLDELWDYTSKLINDCFRIMGSLLADGEKRVREKDEDVLLVKLMGLFHNVTSTYLNEKKQEVHDQLKALLQLDRNDPYTVNTYYMETVEKYKGTLTQGTTGHFVSTPASSSINIGDDDDELVFNATTTDQQAVKHLLISLYSYWKLLTKRFVDYATLALRAGCVFNVCPDIRHRLRRIPVERPDAVDKHLSDDDFIRNRREQLTKTKERLTKIHDIFYQDDDDTFIDNDNETTTDATATENTSPKTPTTSSTTLKDTSNANASSENVKPTATVASGFQFSPPKQSISLFAATAAVPSTSIFGVATTSPSFSFGSPPKSKKGS</sequence>
<feature type="compositionally biased region" description="Low complexity" evidence="4">
    <location>
        <begin position="653"/>
        <end position="679"/>
    </location>
</feature>
<dbReference type="InterPro" id="IPR001401">
    <property type="entry name" value="Dynamin_GTPase"/>
</dbReference>
<dbReference type="Pfam" id="PF00350">
    <property type="entry name" value="Dynamin_N"/>
    <property type="match status" value="1"/>
</dbReference>
<keyword evidence="2 3" id="KW-0342">GTP-binding</keyword>
<dbReference type="EMBL" id="CAJNOJ010000360">
    <property type="protein sequence ID" value="CAF1416614.1"/>
    <property type="molecule type" value="Genomic_DNA"/>
</dbReference>
<evidence type="ECO:0000313" key="6">
    <source>
        <dbReference type="EMBL" id="CAF1416614.1"/>
    </source>
</evidence>
<reference evidence="6" key="1">
    <citation type="submission" date="2021-02" db="EMBL/GenBank/DDBJ databases">
        <authorList>
            <person name="Nowell W R."/>
        </authorList>
    </citation>
    <scope>NUCLEOTIDE SEQUENCE</scope>
</reference>
<dbReference type="GO" id="GO:0003924">
    <property type="term" value="F:GTPase activity"/>
    <property type="evidence" value="ECO:0007669"/>
    <property type="project" value="InterPro"/>
</dbReference>
<dbReference type="PROSITE" id="PS00410">
    <property type="entry name" value="G_DYNAMIN_1"/>
    <property type="match status" value="1"/>
</dbReference>
<dbReference type="GO" id="GO:0005874">
    <property type="term" value="C:microtubule"/>
    <property type="evidence" value="ECO:0007669"/>
    <property type="project" value="TreeGrafter"/>
</dbReference>
<dbReference type="OrthoDB" id="5061070at2759"/>
<dbReference type="InterPro" id="IPR030381">
    <property type="entry name" value="G_DYNAMIN_dom"/>
</dbReference>
<evidence type="ECO:0000256" key="2">
    <source>
        <dbReference type="ARBA" id="ARBA00023134"/>
    </source>
</evidence>
<evidence type="ECO:0000256" key="3">
    <source>
        <dbReference type="RuleBase" id="RU003932"/>
    </source>
</evidence>
<dbReference type="InterPro" id="IPR000375">
    <property type="entry name" value="Dynamin_stalk"/>
</dbReference>
<dbReference type="InterPro" id="IPR027417">
    <property type="entry name" value="P-loop_NTPase"/>
</dbReference>
<feature type="domain" description="Dynamin-type G" evidence="5">
    <location>
        <begin position="32"/>
        <end position="301"/>
    </location>
</feature>
<evidence type="ECO:0000256" key="4">
    <source>
        <dbReference type="SAM" id="MobiDB-lite"/>
    </source>
</evidence>
<dbReference type="Proteomes" id="UP000663852">
    <property type="component" value="Unassembled WGS sequence"/>
</dbReference>
<gene>
    <name evidence="6" type="ORF">EDS130_LOCUS37138</name>
</gene>
<feature type="region of interest" description="Disordered" evidence="4">
    <location>
        <begin position="648"/>
        <end position="687"/>
    </location>
</feature>
<dbReference type="SUPFAM" id="SSF52540">
    <property type="entry name" value="P-loop containing nucleoside triphosphate hydrolases"/>
    <property type="match status" value="1"/>
</dbReference>
<protein>
    <recommendedName>
        <fullName evidence="5">Dynamin-type G domain-containing protein</fullName>
    </recommendedName>
</protein>